<name>A0A9N9P0U8_9GLOM</name>
<dbReference type="EMBL" id="CAJVPV010062222">
    <property type="protein sequence ID" value="CAG8791681.1"/>
    <property type="molecule type" value="Genomic_DNA"/>
</dbReference>
<organism evidence="2 3">
    <name type="scientific">Acaulospora morrowiae</name>
    <dbReference type="NCBI Taxonomy" id="94023"/>
    <lineage>
        <taxon>Eukaryota</taxon>
        <taxon>Fungi</taxon>
        <taxon>Fungi incertae sedis</taxon>
        <taxon>Mucoromycota</taxon>
        <taxon>Glomeromycotina</taxon>
        <taxon>Glomeromycetes</taxon>
        <taxon>Diversisporales</taxon>
        <taxon>Acaulosporaceae</taxon>
        <taxon>Acaulospora</taxon>
    </lineage>
</organism>
<feature type="non-terminal residue" evidence="2">
    <location>
        <position position="1"/>
    </location>
</feature>
<evidence type="ECO:0000313" key="3">
    <source>
        <dbReference type="Proteomes" id="UP000789342"/>
    </source>
</evidence>
<keyword evidence="3" id="KW-1185">Reference proteome</keyword>
<reference evidence="2" key="1">
    <citation type="submission" date="2021-06" db="EMBL/GenBank/DDBJ databases">
        <authorList>
            <person name="Kallberg Y."/>
            <person name="Tangrot J."/>
            <person name="Rosling A."/>
        </authorList>
    </citation>
    <scope>NUCLEOTIDE SEQUENCE</scope>
    <source>
        <strain evidence="2">CL551</strain>
    </source>
</reference>
<dbReference type="Proteomes" id="UP000789342">
    <property type="component" value="Unassembled WGS sequence"/>
</dbReference>
<accession>A0A9N9P0U8</accession>
<protein>
    <submittedName>
        <fullName evidence="2">10139_t:CDS:1</fullName>
    </submittedName>
</protein>
<comment type="caution">
    <text evidence="2">The sequence shown here is derived from an EMBL/GenBank/DDBJ whole genome shotgun (WGS) entry which is preliminary data.</text>
</comment>
<dbReference type="OrthoDB" id="2368311at2759"/>
<feature type="transmembrane region" description="Helical" evidence="1">
    <location>
        <begin position="12"/>
        <end position="29"/>
    </location>
</feature>
<evidence type="ECO:0000313" key="2">
    <source>
        <dbReference type="EMBL" id="CAG8791681.1"/>
    </source>
</evidence>
<evidence type="ECO:0000256" key="1">
    <source>
        <dbReference type="SAM" id="Phobius"/>
    </source>
</evidence>
<keyword evidence="1" id="KW-0812">Transmembrane</keyword>
<sequence>TNPGWFKSLCYLVYLMVVIIFIKIFVYAIDPQYPSRPADTSMIPYEYQLRYKSHWGHSYVVESSVTEFDEDDRQVQNKRMDNKHSTNIEPKLNFNSRASSRYFKASKGDYSNSQNSCRCQAKLTKRAEIVAHQLTLENFKVFEFRYDRSGNVCM</sequence>
<keyword evidence="1" id="KW-0472">Membrane</keyword>
<dbReference type="AlphaFoldDB" id="A0A9N9P0U8"/>
<gene>
    <name evidence="2" type="ORF">AMORRO_LOCUS18202</name>
</gene>
<feature type="non-terminal residue" evidence="2">
    <location>
        <position position="154"/>
    </location>
</feature>
<proteinExistence type="predicted"/>
<keyword evidence="1" id="KW-1133">Transmembrane helix</keyword>